<evidence type="ECO:0000313" key="2">
    <source>
        <dbReference type="EMBL" id="SAL32333.1"/>
    </source>
</evidence>
<feature type="transmembrane region" description="Helical" evidence="1">
    <location>
        <begin position="50"/>
        <end position="67"/>
    </location>
</feature>
<dbReference type="Proteomes" id="UP000054683">
    <property type="component" value="Unassembled WGS sequence"/>
</dbReference>
<dbReference type="RefSeq" id="WP_062085444.1">
    <property type="nucleotide sequence ID" value="NZ_FCOK02000015.1"/>
</dbReference>
<dbReference type="EMBL" id="FCOK02000015">
    <property type="protein sequence ID" value="SAL32333.1"/>
    <property type="molecule type" value="Genomic_DNA"/>
</dbReference>
<accession>A0A158GK63</accession>
<organism evidence="2 3">
    <name type="scientific">Caballeronia udeis</name>
    <dbReference type="NCBI Taxonomy" id="1232866"/>
    <lineage>
        <taxon>Bacteria</taxon>
        <taxon>Pseudomonadati</taxon>
        <taxon>Pseudomonadota</taxon>
        <taxon>Betaproteobacteria</taxon>
        <taxon>Burkholderiales</taxon>
        <taxon>Burkholderiaceae</taxon>
        <taxon>Caballeronia</taxon>
    </lineage>
</organism>
<name>A0A158GK63_9BURK</name>
<reference evidence="2 3" key="1">
    <citation type="submission" date="2016-01" db="EMBL/GenBank/DDBJ databases">
        <authorList>
            <person name="Oliw E.H."/>
        </authorList>
    </citation>
    <scope>NUCLEOTIDE SEQUENCE [LARGE SCALE GENOMIC DNA]</scope>
    <source>
        <strain evidence="2">LMG 27134</strain>
    </source>
</reference>
<sequence>MKSRKPIEIAASKYGRNCAIATFIAWVIVQELLMAHFYGWHTKATPRDLLASGTLLLIGAFVAMYVGKLADARYKRNKGAEAAH</sequence>
<gene>
    <name evidence="2" type="ORF">AWB69_02806</name>
</gene>
<proteinExistence type="predicted"/>
<evidence type="ECO:0000313" key="3">
    <source>
        <dbReference type="Proteomes" id="UP000054683"/>
    </source>
</evidence>
<dbReference type="AlphaFoldDB" id="A0A158GK63"/>
<protein>
    <submittedName>
        <fullName evidence="2">Uncharacterized protein</fullName>
    </submittedName>
</protein>
<keyword evidence="1" id="KW-1133">Transmembrane helix</keyword>
<dbReference type="OrthoDB" id="9009343at2"/>
<feature type="transmembrane region" description="Helical" evidence="1">
    <location>
        <begin position="20"/>
        <end position="38"/>
    </location>
</feature>
<keyword evidence="1" id="KW-0812">Transmembrane</keyword>
<keyword evidence="1" id="KW-0472">Membrane</keyword>
<evidence type="ECO:0000256" key="1">
    <source>
        <dbReference type="SAM" id="Phobius"/>
    </source>
</evidence>